<dbReference type="Gene3D" id="3.40.50.2000">
    <property type="entry name" value="Glycogen Phosphorylase B"/>
    <property type="match status" value="3"/>
</dbReference>
<dbReference type="Proteomes" id="UP000318521">
    <property type="component" value="Unassembled WGS sequence"/>
</dbReference>
<dbReference type="PANTHER" id="PTHR12526">
    <property type="entry name" value="GLYCOSYLTRANSFERASE"/>
    <property type="match status" value="1"/>
</dbReference>
<protein>
    <submittedName>
        <fullName evidence="2">Glycosyltransferase</fullName>
    </submittedName>
</protein>
<feature type="domain" description="Glycosyl transferase family 1" evidence="1">
    <location>
        <begin position="326"/>
        <end position="484"/>
    </location>
</feature>
<organism evidence="2 3">
    <name type="scientific">Alkalicoccobacillus porphyridii</name>
    <dbReference type="NCBI Taxonomy" id="2597270"/>
    <lineage>
        <taxon>Bacteria</taxon>
        <taxon>Bacillati</taxon>
        <taxon>Bacillota</taxon>
        <taxon>Bacilli</taxon>
        <taxon>Bacillales</taxon>
        <taxon>Bacillaceae</taxon>
        <taxon>Alkalicoccobacillus</taxon>
    </lineage>
</organism>
<dbReference type="AlphaFoldDB" id="A0A554A3Z0"/>
<dbReference type="OrthoDB" id="570545at2"/>
<gene>
    <name evidence="2" type="ORF">FN960_02140</name>
</gene>
<name>A0A554A3Z0_9BACI</name>
<dbReference type="GO" id="GO:0016757">
    <property type="term" value="F:glycosyltransferase activity"/>
    <property type="evidence" value="ECO:0007669"/>
    <property type="project" value="InterPro"/>
</dbReference>
<dbReference type="SUPFAM" id="SSF53756">
    <property type="entry name" value="UDP-Glycosyltransferase/glycogen phosphorylase"/>
    <property type="match status" value="1"/>
</dbReference>
<dbReference type="InterPro" id="IPR001296">
    <property type="entry name" value="Glyco_trans_1"/>
</dbReference>
<dbReference type="RefSeq" id="WP_143846721.1">
    <property type="nucleotide sequence ID" value="NZ_VLXZ01000001.1"/>
</dbReference>
<reference evidence="2 3" key="1">
    <citation type="submission" date="2019-07" db="EMBL/GenBank/DDBJ databases">
        <authorList>
            <person name="Park Y.J."/>
            <person name="Jeong S.E."/>
            <person name="Jung H.S."/>
        </authorList>
    </citation>
    <scope>NUCLEOTIDE SEQUENCE [LARGE SCALE GENOMIC DNA]</scope>
    <source>
        <strain evidence="3">P16(2019)</strain>
    </source>
</reference>
<dbReference type="PANTHER" id="PTHR12526:SF630">
    <property type="entry name" value="GLYCOSYLTRANSFERASE"/>
    <property type="match status" value="1"/>
</dbReference>
<evidence type="ECO:0000259" key="1">
    <source>
        <dbReference type="Pfam" id="PF00534"/>
    </source>
</evidence>
<keyword evidence="2" id="KW-0808">Transferase</keyword>
<evidence type="ECO:0000313" key="3">
    <source>
        <dbReference type="Proteomes" id="UP000318521"/>
    </source>
</evidence>
<comment type="caution">
    <text evidence="2">The sequence shown here is derived from an EMBL/GenBank/DDBJ whole genome shotgun (WGS) entry which is preliminary data.</text>
</comment>
<accession>A0A554A3Z0</accession>
<sequence length="515" mass="59877">MKNVYMLINDLDVGRGGITRVILDRASYFLEYGLSSNLVSLTFKKNLPSIYKSLIENGRLSKHVNTINMFDYYRDLNTLTSKITTTSDLDLEEPNSKIHDEEYENHHHARYFTEDGEYFKYKKWDKSGILQYISYFTHDKKEYRREEFHPSGYKMRSKLFTLDEKKIKFETYFTLDGFAYLTFDYDLTTGYPGLIFLFNRKNNKAKFFNGNALNQFQKFFLEEIMSFGLQKPVIINDSIELTNMFVSLDNKKVTKISTTHSNHLTAPYTYGAEVKGNFKNLFSHYKKLDAIVLLTDSQYYDVKKDFADIDNLYVVPNALSKIDAPHIKKSANLINVIGRFDYQKNLIDLLKAFKIVLEKHPNCKLRLFGKGPEEESLNNFIIQEKMKGNVELYGYTNEVNLRLKESLFTVMTSIFEGSPMVLRESMSLSTPVVSYNLNYGPRDIIENNVDGYIVNAGDVNELAEKMNYWLENPDTAIRMGTKAAENVYNKFSEKKIFNEWIKLIDNLSSVSRGPE</sequence>
<proteinExistence type="predicted"/>
<keyword evidence="3" id="KW-1185">Reference proteome</keyword>
<evidence type="ECO:0000313" key="2">
    <source>
        <dbReference type="EMBL" id="TSB48376.1"/>
    </source>
</evidence>
<dbReference type="EMBL" id="VLXZ01000001">
    <property type="protein sequence ID" value="TSB48376.1"/>
    <property type="molecule type" value="Genomic_DNA"/>
</dbReference>
<dbReference type="Pfam" id="PF00534">
    <property type="entry name" value="Glycos_transf_1"/>
    <property type="match status" value="1"/>
</dbReference>